<dbReference type="KEGG" id="mlr:MELLADRAFT_64977"/>
<keyword evidence="1" id="KW-0732">Signal</keyword>
<dbReference type="Proteomes" id="UP000001072">
    <property type="component" value="Unassembled WGS sequence"/>
</dbReference>
<dbReference type="RefSeq" id="XP_007412463.1">
    <property type="nucleotide sequence ID" value="XM_007412401.1"/>
</dbReference>
<dbReference type="GeneID" id="18930349"/>
<proteinExistence type="predicted"/>
<dbReference type="HOGENOM" id="CLU_307379_0_0_1"/>
<evidence type="ECO:0000313" key="2">
    <source>
        <dbReference type="EMBL" id="EGG04334.1"/>
    </source>
</evidence>
<dbReference type="VEuPathDB" id="FungiDB:MELLADRAFT_64977"/>
<gene>
    <name evidence="2" type="ORF">MELLADRAFT_64977</name>
</gene>
<name>F4RTH7_MELLP</name>
<feature type="chain" id="PRO_5003321777" evidence="1">
    <location>
        <begin position="30"/>
        <end position="962"/>
    </location>
</feature>
<keyword evidence="3" id="KW-1185">Reference proteome</keyword>
<protein>
    <submittedName>
        <fullName evidence="2">Uncharacterized protein</fullName>
    </submittedName>
</protein>
<accession>F4RTH7</accession>
<dbReference type="OrthoDB" id="2505463at2759"/>
<evidence type="ECO:0000313" key="3">
    <source>
        <dbReference type="Proteomes" id="UP000001072"/>
    </source>
</evidence>
<dbReference type="AlphaFoldDB" id="F4RTH7"/>
<sequence length="962" mass="112050">MKRKIGVFQPKSWLISYLNLCLFVHSAKPALTPHKYMPISSPSKIVGKSSLSPTRHTSSSTYMNYNLERKIPTSPDQVACTRSWYSSERSRTSSGGSSSDHTSLTFDDHEKLDAMQLHTPSPEFQEWDHSINLSDPLKSKALKSKQDDLPGPKDIQARITLLTQTAHHIEGLLKSVEEEHITIKKAEELRNEIVSYQIILQSSLYELSHFQNKIHSYMTELLKSQADFEDSLASKTNLVPGFVEGLGRLETQLKQSSMMRYIATQRGESGWVKSWLEDLGNQDQPKIISLQSLNKLSQEHFLPKFSLFSNQAFVVSIYEELLSGFELSFAEEKLIENFKNKASLSTSDYELFNECVIRFLIHQLSHNELQRKIDVWSKLISKIELSIDEEMTMYILEKTHLTQPISLTQNQNLQSLKVRKAIFALMKRYLKALEDIDHRLDYVRQLSKDEQEFLKKHFEIELIAMRKMLESFEMWDQSPTELQAEMRFQPQARQHQIQIGIHSDLNTDLSVARDFIKHIESDLSKLKPKIKMQLFAPFLSEIRSASYIMSSLDKPHLPLTVIQIMKAKGVKEINELFSYMVINKQLQVLEEKLRLIGTDDHNNCKPEERVMLMIQELNDLEKKRLIALQPDERGQAMLELIKRCDIKPISSNEDSLLEKLKARDILEGDEVHHLSILADQYQKAIISTISENDLALSHFLWLEDKGTLSETHELQDLFLRDPFLAQEVKFTLQRIAFSPMEKLILFRITEKYMEESLENIVLNELQNKLVITGSLSHYENKIKNQLEMPNWRQERDSDDKFKVMNQIYRDHLHSKAINKDENTLYLRIIQGGRISNKMDKMDLGFGEMDELKALQFKIQNNIDNQISERQIKTILKKVKQRSDVIQDLQVLRHKLSFNRIKMKELALNFDKLMREFQSHKEAEESRISYLYKKYLRAKNRFSMESSKNGSISLLSFSCHLQT</sequence>
<evidence type="ECO:0000256" key="1">
    <source>
        <dbReference type="SAM" id="SignalP"/>
    </source>
</evidence>
<dbReference type="InParanoid" id="F4RTH7"/>
<feature type="signal peptide" evidence="1">
    <location>
        <begin position="1"/>
        <end position="29"/>
    </location>
</feature>
<reference evidence="3" key="1">
    <citation type="journal article" date="2011" name="Proc. Natl. Acad. Sci. U.S.A.">
        <title>Obligate biotrophy features unraveled by the genomic analysis of rust fungi.</title>
        <authorList>
            <person name="Duplessis S."/>
            <person name="Cuomo C.A."/>
            <person name="Lin Y.-C."/>
            <person name="Aerts A."/>
            <person name="Tisserant E."/>
            <person name="Veneault-Fourrey C."/>
            <person name="Joly D.L."/>
            <person name="Hacquard S."/>
            <person name="Amselem J."/>
            <person name="Cantarel B.L."/>
            <person name="Chiu R."/>
            <person name="Coutinho P.M."/>
            <person name="Feau N."/>
            <person name="Field M."/>
            <person name="Frey P."/>
            <person name="Gelhaye E."/>
            <person name="Goldberg J."/>
            <person name="Grabherr M.G."/>
            <person name="Kodira C.D."/>
            <person name="Kohler A."/>
            <person name="Kuees U."/>
            <person name="Lindquist E.A."/>
            <person name="Lucas S.M."/>
            <person name="Mago R."/>
            <person name="Mauceli E."/>
            <person name="Morin E."/>
            <person name="Murat C."/>
            <person name="Pangilinan J.L."/>
            <person name="Park R."/>
            <person name="Pearson M."/>
            <person name="Quesneville H."/>
            <person name="Rouhier N."/>
            <person name="Sakthikumar S."/>
            <person name="Salamov A.A."/>
            <person name="Schmutz J."/>
            <person name="Selles B."/>
            <person name="Shapiro H."/>
            <person name="Tanguay P."/>
            <person name="Tuskan G.A."/>
            <person name="Henrissat B."/>
            <person name="Van de Peer Y."/>
            <person name="Rouze P."/>
            <person name="Ellis J.G."/>
            <person name="Dodds P.N."/>
            <person name="Schein J.E."/>
            <person name="Zhong S."/>
            <person name="Hamelin R.C."/>
            <person name="Grigoriev I.V."/>
            <person name="Szabo L.J."/>
            <person name="Martin F."/>
        </authorList>
    </citation>
    <scope>NUCLEOTIDE SEQUENCE [LARGE SCALE GENOMIC DNA]</scope>
    <source>
        <strain evidence="3">98AG31 / pathotype 3-4-7</strain>
    </source>
</reference>
<dbReference type="EMBL" id="GL883119">
    <property type="protein sequence ID" value="EGG04334.1"/>
    <property type="molecule type" value="Genomic_DNA"/>
</dbReference>
<organism evidence="3">
    <name type="scientific">Melampsora larici-populina (strain 98AG31 / pathotype 3-4-7)</name>
    <name type="common">Poplar leaf rust fungus</name>
    <dbReference type="NCBI Taxonomy" id="747676"/>
    <lineage>
        <taxon>Eukaryota</taxon>
        <taxon>Fungi</taxon>
        <taxon>Dikarya</taxon>
        <taxon>Basidiomycota</taxon>
        <taxon>Pucciniomycotina</taxon>
        <taxon>Pucciniomycetes</taxon>
        <taxon>Pucciniales</taxon>
        <taxon>Melampsoraceae</taxon>
        <taxon>Melampsora</taxon>
    </lineage>
</organism>